<evidence type="ECO:0000259" key="8">
    <source>
        <dbReference type="PROSITE" id="PS50105"/>
    </source>
</evidence>
<feature type="compositionally biased region" description="Polar residues" evidence="6">
    <location>
        <begin position="581"/>
        <end position="590"/>
    </location>
</feature>
<dbReference type="Proteomes" id="UP000265020">
    <property type="component" value="Unassembled WGS sequence"/>
</dbReference>
<dbReference type="GO" id="GO:0048013">
    <property type="term" value="P:ephrin receptor signaling pathway"/>
    <property type="evidence" value="ECO:0007669"/>
    <property type="project" value="TreeGrafter"/>
</dbReference>
<dbReference type="PANTHER" id="PTHR24174:SF4">
    <property type="entry name" value="ANKYRIN REPEAT AND SAM DOMAIN-CONTAINING PROTEIN 1A"/>
    <property type="match status" value="1"/>
</dbReference>
<evidence type="ECO:0000313" key="10">
    <source>
        <dbReference type="Proteomes" id="UP000265020"/>
    </source>
</evidence>
<dbReference type="CDD" id="cd09499">
    <property type="entry name" value="SAM_AIDA1AB-like_repeat1"/>
    <property type="match status" value="1"/>
</dbReference>
<reference evidence="9" key="1">
    <citation type="submission" date="2025-08" db="UniProtKB">
        <authorList>
            <consortium name="Ensembl"/>
        </authorList>
    </citation>
    <scope>IDENTIFICATION</scope>
</reference>
<feature type="region of interest" description="Disordered" evidence="6">
    <location>
        <begin position="421"/>
        <end position="515"/>
    </location>
</feature>
<dbReference type="SMART" id="SM00454">
    <property type="entry name" value="SAM"/>
    <property type="match status" value="2"/>
</dbReference>
<dbReference type="CDD" id="cd09500">
    <property type="entry name" value="SAM_AIDA1AB-like_repeat2"/>
    <property type="match status" value="1"/>
</dbReference>
<keyword evidence="2" id="KW-0963">Cytoplasm</keyword>
<feature type="compositionally biased region" description="Polar residues" evidence="6">
    <location>
        <begin position="439"/>
        <end position="451"/>
    </location>
</feature>
<feature type="domain" description="SAM" evidence="8">
    <location>
        <begin position="638"/>
        <end position="692"/>
    </location>
</feature>
<dbReference type="InterPro" id="IPR001660">
    <property type="entry name" value="SAM"/>
</dbReference>
<feature type="compositionally biased region" description="Polar residues" evidence="6">
    <location>
        <begin position="1056"/>
        <end position="1066"/>
    </location>
</feature>
<dbReference type="SMART" id="SM00462">
    <property type="entry name" value="PTB"/>
    <property type="match status" value="1"/>
</dbReference>
<sequence>MGKEQELVDAARTGNLAVVEKLLSGKRQTAGGSGSAGSGGSSSSSSHGASSHPLIWRGPNVNCVDSTGYTPLHHAALNGHSAVVEALLRNEALTNIADNKGCYPLHLAAWKGDQHIVRLLIHQGRSNPQINEQSSVDHKEFKRCGPFDPYINAKNNDNETPLHCAAQYGHTQVVRLLLEELTDPTMRNNKFETPLDLAALYGRLEVVKLLLSAHPNLLCCNTKKHTPLHLASRNGHLSVVEVLLDAGMDINYETEKGSALHEAALFGKTDVVQKLLSAGIDVNIVDQKGLTALDTVKDMPSQKSREIAALILGKVHIDYRELQKTMLNLILTWLIGNQDKVTVLISGLAPDPEEESPYEALFEATSCHSLDSLTSGKSSDRDSGRPDSEVGKVHYTGSSINERREEAEDHTYELLLTAETKVPPPSLDSQPNKDHLSFSFCSDNLQGNQDQGAGVPEQFTGLLHGSSPVIDSHDDAFRLPGVLPPNQGQPETRKSNKAGGKPPAASGSPSRPSMAAILTDCDPKAIYATVNKEPRDSAAGAGSVIRMRPPGDLKLARSLSKSDSDLLVSPPGEEEGGLGNRSESVSNCSTGKKRLEKSPSFTSEWDEIEKIMTLIGAGIDFSRDQHYASPGRLLEQPVGDWLEHVGLPQYESKLLLNGFDDLHYMGSNVMEDQDLREIGITDPSHRKKILHAACSFPKVKALGCDGSSSLSAWLENLGLHEYLPNFLSSGYRSLDCVKNLWELEIVNVLKISLLGHRKRIIASLAERPYEEPPVKPPRLSQIRCQELPGSQNSSPLSLMEPYAGRSMDPLLPAADSGRKTAAESDYDLERYEEIHQEPRLTLRPPSLTAYAPVQNWHHQPEKLIFEFCAYEASYLGSMQIKDLRGIESTQDACAKIRRSTEQMRKVPTIVLSITYKGVKFIDAANKNIIAEHEIRNISCAAQDPEDLCTFAYITKDLQTSHHYCHVFSTIDVSLTYEIILTLGQAFEVAYQLALQAQRTKQQQGLPAGSSSDGNETKSSRPVPKPRGSVRKSGQEGDSPANSSATWLVDPKESKRSISTKYETTIF</sequence>
<feature type="compositionally biased region" description="Polar residues" evidence="6">
    <location>
        <begin position="1001"/>
        <end position="1013"/>
    </location>
</feature>
<proteinExistence type="predicted"/>
<dbReference type="InterPro" id="IPR041880">
    <property type="entry name" value="SAM_ANKS1_repeat1"/>
</dbReference>
<dbReference type="GO" id="GO:0005829">
    <property type="term" value="C:cytosol"/>
    <property type="evidence" value="ECO:0007669"/>
    <property type="project" value="TreeGrafter"/>
</dbReference>
<evidence type="ECO:0000256" key="4">
    <source>
        <dbReference type="ARBA" id="ARBA00023043"/>
    </source>
</evidence>
<dbReference type="Pfam" id="PF12796">
    <property type="entry name" value="Ank_2"/>
    <property type="match status" value="3"/>
</dbReference>
<feature type="compositionally biased region" description="Low complexity" evidence="6">
    <location>
        <begin position="41"/>
        <end position="52"/>
    </location>
</feature>
<comment type="subcellular location">
    <subcellularLocation>
        <location evidence="1">Cytoplasm</location>
    </subcellularLocation>
</comment>
<dbReference type="InterPro" id="IPR011993">
    <property type="entry name" value="PH-like_dom_sf"/>
</dbReference>
<dbReference type="PROSITE" id="PS50297">
    <property type="entry name" value="ANK_REP_REGION"/>
    <property type="match status" value="5"/>
</dbReference>
<accession>A0A3Q2DIU8</accession>
<evidence type="ECO:0000256" key="2">
    <source>
        <dbReference type="ARBA" id="ARBA00022490"/>
    </source>
</evidence>
<feature type="compositionally biased region" description="Gly residues" evidence="6">
    <location>
        <begin position="31"/>
        <end position="40"/>
    </location>
</feature>
<dbReference type="Pfam" id="PF00536">
    <property type="entry name" value="SAM_1"/>
    <property type="match status" value="2"/>
</dbReference>
<keyword evidence="4 5" id="KW-0040">ANK repeat</keyword>
<dbReference type="PROSITE" id="PS01179">
    <property type="entry name" value="PID"/>
    <property type="match status" value="1"/>
</dbReference>
<dbReference type="Gene3D" id="2.30.29.30">
    <property type="entry name" value="Pleckstrin-homology domain (PH domain)/Phosphotyrosine-binding domain (PTB)"/>
    <property type="match status" value="1"/>
</dbReference>
<dbReference type="InterPro" id="IPR041882">
    <property type="entry name" value="SAM_ANKS1_repeat2"/>
</dbReference>
<dbReference type="CDD" id="cd01274">
    <property type="entry name" value="PTB_Anks"/>
    <property type="match status" value="1"/>
</dbReference>
<dbReference type="InterPro" id="IPR036770">
    <property type="entry name" value="Ankyrin_rpt-contain_sf"/>
</dbReference>
<evidence type="ECO:0000259" key="7">
    <source>
        <dbReference type="PROSITE" id="PS01179"/>
    </source>
</evidence>
<dbReference type="Gene3D" id="1.10.150.50">
    <property type="entry name" value="Transcription Factor, Ets-1"/>
    <property type="match status" value="2"/>
</dbReference>
<feature type="compositionally biased region" description="Basic and acidic residues" evidence="6">
    <location>
        <begin position="555"/>
        <end position="564"/>
    </location>
</feature>
<protein>
    <submittedName>
        <fullName evidence="9">Ankyrin repeat and sterile alpha motif domain containing 1A</fullName>
    </submittedName>
</protein>
<name>A0A3Q2DIU8_CYPVA</name>
<dbReference type="PRINTS" id="PR01415">
    <property type="entry name" value="ANKYRIN"/>
</dbReference>
<feature type="repeat" description="ANK" evidence="5">
    <location>
        <begin position="157"/>
        <end position="189"/>
    </location>
</feature>
<feature type="domain" description="PID" evidence="7">
    <location>
        <begin position="868"/>
        <end position="996"/>
    </location>
</feature>
<dbReference type="Pfam" id="PF00640">
    <property type="entry name" value="PID"/>
    <property type="match status" value="1"/>
</dbReference>
<dbReference type="InterPro" id="IPR006020">
    <property type="entry name" value="PTB/PI_dom"/>
</dbReference>
<feature type="domain" description="SAM" evidence="8">
    <location>
        <begin position="705"/>
        <end position="764"/>
    </location>
</feature>
<feature type="region of interest" description="Disordered" evidence="6">
    <location>
        <begin position="371"/>
        <end position="406"/>
    </location>
</feature>
<keyword evidence="10" id="KW-1185">Reference proteome</keyword>
<feature type="region of interest" description="Disordered" evidence="6">
    <location>
        <begin position="27"/>
        <end position="53"/>
    </location>
</feature>
<evidence type="ECO:0000256" key="3">
    <source>
        <dbReference type="ARBA" id="ARBA00022737"/>
    </source>
</evidence>
<keyword evidence="3" id="KW-0677">Repeat</keyword>
<evidence type="ECO:0000256" key="5">
    <source>
        <dbReference type="PROSITE-ProRule" id="PRU00023"/>
    </source>
</evidence>
<dbReference type="PROSITE" id="PS50088">
    <property type="entry name" value="ANK_REPEAT"/>
    <property type="match status" value="5"/>
</dbReference>
<feature type="compositionally biased region" description="Low complexity" evidence="6">
    <location>
        <begin position="497"/>
        <end position="510"/>
    </location>
</feature>
<dbReference type="AlphaFoldDB" id="A0A3Q2DIU8"/>
<feature type="repeat" description="ANK" evidence="5">
    <location>
        <begin position="223"/>
        <end position="255"/>
    </location>
</feature>
<dbReference type="InterPro" id="IPR033635">
    <property type="entry name" value="ANKS1/Caskin"/>
</dbReference>
<evidence type="ECO:0000256" key="6">
    <source>
        <dbReference type="SAM" id="MobiDB-lite"/>
    </source>
</evidence>
<dbReference type="SMART" id="SM00248">
    <property type="entry name" value="ANK"/>
    <property type="match status" value="6"/>
</dbReference>
<feature type="region of interest" description="Disordered" evidence="6">
    <location>
        <begin position="555"/>
        <end position="599"/>
    </location>
</feature>
<dbReference type="SUPFAM" id="SSF48403">
    <property type="entry name" value="Ankyrin repeat"/>
    <property type="match status" value="1"/>
</dbReference>
<organism evidence="9 10">
    <name type="scientific">Cyprinodon variegatus</name>
    <name type="common">Sheepshead minnow</name>
    <dbReference type="NCBI Taxonomy" id="28743"/>
    <lineage>
        <taxon>Eukaryota</taxon>
        <taxon>Metazoa</taxon>
        <taxon>Chordata</taxon>
        <taxon>Craniata</taxon>
        <taxon>Vertebrata</taxon>
        <taxon>Euteleostomi</taxon>
        <taxon>Actinopterygii</taxon>
        <taxon>Neopterygii</taxon>
        <taxon>Teleostei</taxon>
        <taxon>Neoteleostei</taxon>
        <taxon>Acanthomorphata</taxon>
        <taxon>Ovalentaria</taxon>
        <taxon>Atherinomorphae</taxon>
        <taxon>Cyprinodontiformes</taxon>
        <taxon>Cyprinodontidae</taxon>
        <taxon>Cyprinodon</taxon>
    </lineage>
</organism>
<evidence type="ECO:0000256" key="1">
    <source>
        <dbReference type="ARBA" id="ARBA00004496"/>
    </source>
</evidence>
<dbReference type="GeneTree" id="ENSGT00940000155806"/>
<feature type="repeat" description="ANK" evidence="5">
    <location>
        <begin position="255"/>
        <end position="287"/>
    </location>
</feature>
<reference evidence="9" key="2">
    <citation type="submission" date="2025-09" db="UniProtKB">
        <authorList>
            <consortium name="Ensembl"/>
        </authorList>
    </citation>
    <scope>IDENTIFICATION</scope>
</reference>
<dbReference type="InterPro" id="IPR002110">
    <property type="entry name" value="Ankyrin_rpt"/>
</dbReference>
<dbReference type="InterPro" id="IPR013761">
    <property type="entry name" value="SAM/pointed_sf"/>
</dbReference>
<evidence type="ECO:0000313" key="9">
    <source>
        <dbReference type="Ensembl" id="ENSCVAP00000019346.1"/>
    </source>
</evidence>
<dbReference type="SUPFAM" id="SSF50729">
    <property type="entry name" value="PH domain-like"/>
    <property type="match status" value="1"/>
</dbReference>
<dbReference type="PROSITE" id="PS50105">
    <property type="entry name" value="SAM_DOMAIN"/>
    <property type="match status" value="2"/>
</dbReference>
<feature type="repeat" description="ANK" evidence="5">
    <location>
        <begin position="67"/>
        <end position="99"/>
    </location>
</feature>
<feature type="repeat" description="ANK" evidence="5">
    <location>
        <begin position="100"/>
        <end position="132"/>
    </location>
</feature>
<dbReference type="SUPFAM" id="SSF47769">
    <property type="entry name" value="SAM/Pointed domain"/>
    <property type="match status" value="2"/>
</dbReference>
<feature type="compositionally biased region" description="Basic and acidic residues" evidence="6">
    <location>
        <begin position="378"/>
        <end position="392"/>
    </location>
</feature>
<dbReference type="GO" id="GO:0046875">
    <property type="term" value="F:ephrin receptor binding"/>
    <property type="evidence" value="ECO:0007669"/>
    <property type="project" value="TreeGrafter"/>
</dbReference>
<dbReference type="Ensembl" id="ENSCVAT00000033100.1">
    <property type="protein sequence ID" value="ENSCVAP00000019346.1"/>
    <property type="gene ID" value="ENSCVAG00000022892.1"/>
</dbReference>
<dbReference type="PANTHER" id="PTHR24174">
    <property type="entry name" value="ANKYRIN REPEAT AND STERILE ALPHA MOTIF DOMAIN-CONTAINING PROTEIN 1"/>
    <property type="match status" value="1"/>
</dbReference>
<dbReference type="Gene3D" id="1.25.40.20">
    <property type="entry name" value="Ankyrin repeat-containing domain"/>
    <property type="match status" value="2"/>
</dbReference>
<feature type="region of interest" description="Disordered" evidence="6">
    <location>
        <begin position="1001"/>
        <end position="1066"/>
    </location>
</feature>